<dbReference type="PROSITE" id="PS00137">
    <property type="entry name" value="SUBTILASE_HIS"/>
    <property type="match status" value="1"/>
</dbReference>
<dbReference type="PANTHER" id="PTHR43806">
    <property type="entry name" value="PEPTIDASE S8"/>
    <property type="match status" value="1"/>
</dbReference>
<reference evidence="8 9" key="1">
    <citation type="submission" date="2023-10" db="EMBL/GenBank/DDBJ databases">
        <title>Bacteria for the degradation of biodegradable plastic PBAT(Polybutylene adipate terephthalate).</title>
        <authorList>
            <person name="Weon H.-Y."/>
            <person name="Yeon J."/>
        </authorList>
    </citation>
    <scope>NUCLEOTIDE SEQUENCE [LARGE SCALE GENOMIC DNA]</scope>
    <source>
        <strain evidence="8 9">SBD 7-3</strain>
    </source>
</reference>
<dbReference type="InterPro" id="IPR022398">
    <property type="entry name" value="Peptidase_S8_His-AS"/>
</dbReference>
<evidence type="ECO:0000256" key="5">
    <source>
        <dbReference type="PROSITE-ProRule" id="PRU01240"/>
    </source>
</evidence>
<keyword evidence="3 5" id="KW-0378">Hydrolase</keyword>
<dbReference type="EMBL" id="CP136336">
    <property type="protein sequence ID" value="WOB07508.1"/>
    <property type="molecule type" value="Genomic_DNA"/>
</dbReference>
<evidence type="ECO:0000256" key="2">
    <source>
        <dbReference type="ARBA" id="ARBA00022670"/>
    </source>
</evidence>
<dbReference type="RefSeq" id="WP_316700167.1">
    <property type="nucleotide sequence ID" value="NZ_CP136336.1"/>
</dbReference>
<dbReference type="SUPFAM" id="SSF52743">
    <property type="entry name" value="Subtilisin-like"/>
    <property type="match status" value="1"/>
</dbReference>
<keyword evidence="4 5" id="KW-0720">Serine protease</keyword>
<dbReference type="Gene3D" id="3.40.50.200">
    <property type="entry name" value="Peptidase S8/S53 domain"/>
    <property type="match status" value="1"/>
</dbReference>
<feature type="active site" description="Charge relay system" evidence="5">
    <location>
        <position position="228"/>
    </location>
</feature>
<dbReference type="InterPro" id="IPR023827">
    <property type="entry name" value="Peptidase_S8_Asp-AS"/>
</dbReference>
<dbReference type="PANTHER" id="PTHR43806:SF11">
    <property type="entry name" value="CEREVISIN-RELATED"/>
    <property type="match status" value="1"/>
</dbReference>
<dbReference type="InterPro" id="IPR000209">
    <property type="entry name" value="Peptidase_S8/S53_dom"/>
</dbReference>
<comment type="similarity">
    <text evidence="1 5 6">Belongs to the peptidase S8 family.</text>
</comment>
<protein>
    <submittedName>
        <fullName evidence="8">S8 family serine peptidase</fullName>
    </submittedName>
</protein>
<dbReference type="PROSITE" id="PS00138">
    <property type="entry name" value="SUBTILASE_SER"/>
    <property type="match status" value="1"/>
</dbReference>
<evidence type="ECO:0000256" key="6">
    <source>
        <dbReference type="RuleBase" id="RU003355"/>
    </source>
</evidence>
<dbReference type="InterPro" id="IPR050131">
    <property type="entry name" value="Peptidase_S8_subtilisin-like"/>
</dbReference>
<dbReference type="Proteomes" id="UP001303946">
    <property type="component" value="Chromosome"/>
</dbReference>
<dbReference type="PROSITE" id="PS51892">
    <property type="entry name" value="SUBTILASE"/>
    <property type="match status" value="1"/>
</dbReference>
<dbReference type="InterPro" id="IPR015500">
    <property type="entry name" value="Peptidase_S8_subtilisin-rel"/>
</dbReference>
<keyword evidence="2 5" id="KW-0645">Protease</keyword>
<feature type="active site" description="Charge relay system" evidence="5">
    <location>
        <position position="434"/>
    </location>
</feature>
<dbReference type="InterPro" id="IPR023828">
    <property type="entry name" value="Peptidase_S8_Ser-AS"/>
</dbReference>
<accession>A0ABZ0CRM6</accession>
<dbReference type="Pfam" id="PF00082">
    <property type="entry name" value="Peptidase_S8"/>
    <property type="match status" value="1"/>
</dbReference>
<dbReference type="InterPro" id="IPR036852">
    <property type="entry name" value="Peptidase_S8/S53_dom_sf"/>
</dbReference>
<dbReference type="PRINTS" id="PR00723">
    <property type="entry name" value="SUBTILISIN"/>
</dbReference>
<sequence>MSLMLRFVLLPTRGFTTDEPHNTAAIETFLTTMAAHGPRRLEVPPPPRVARFTVLDSIHANGAKLVAMSDVALMRLKREQPGLRVVPEVFYRKARAPRPRLIETVQMFATRTVLERHTLKVVLKETGQALRDVDVIAFSDFAAGRGAQGTTNARGQLNLEFPRSVKVLERVYVYPAHSGWPVLLHNWPLRAGTIEVPAIALDFIDSRAKAYPRRAPADGRGVTVGVIDTGVGPHAALTVAGGMNAVTGEDAADWSDSHVHGTHVAGIIAANGNAGGFLGVSPAVTLRAYRVFGKGAEGASSFAIAKAIDRAVADGCDLLNLSLGGGPDDPTTSEAIKAARAKGVVCVIASGNEGGPVAWPARHPLAVSISALGFKGAWPAGAMQVQTVTEPTGKEQSFIADFSNTGPEIDLTGPGVGVISCIPHDRFGVMDGTSMACPAVTGALARRLAADTATLGMPRDADRADAIVRLALAVARDMGLPPLAQGAGLAQ</sequence>
<name>A0ABZ0CRM6_9BURK</name>
<feature type="active site" description="Charge relay system" evidence="5">
    <location>
        <position position="260"/>
    </location>
</feature>
<evidence type="ECO:0000256" key="4">
    <source>
        <dbReference type="ARBA" id="ARBA00022825"/>
    </source>
</evidence>
<evidence type="ECO:0000313" key="9">
    <source>
        <dbReference type="Proteomes" id="UP001303946"/>
    </source>
</evidence>
<proteinExistence type="inferred from homology"/>
<evidence type="ECO:0000259" key="7">
    <source>
        <dbReference type="Pfam" id="PF00082"/>
    </source>
</evidence>
<keyword evidence="9" id="KW-1185">Reference proteome</keyword>
<feature type="domain" description="Peptidase S8/S53" evidence="7">
    <location>
        <begin position="219"/>
        <end position="450"/>
    </location>
</feature>
<evidence type="ECO:0000256" key="1">
    <source>
        <dbReference type="ARBA" id="ARBA00011073"/>
    </source>
</evidence>
<evidence type="ECO:0000313" key="8">
    <source>
        <dbReference type="EMBL" id="WOB07508.1"/>
    </source>
</evidence>
<dbReference type="PROSITE" id="PS00136">
    <property type="entry name" value="SUBTILASE_ASP"/>
    <property type="match status" value="1"/>
</dbReference>
<organism evidence="8 9">
    <name type="scientific">Piscinibacter gummiphilus</name>
    <dbReference type="NCBI Taxonomy" id="946333"/>
    <lineage>
        <taxon>Bacteria</taxon>
        <taxon>Pseudomonadati</taxon>
        <taxon>Pseudomonadota</taxon>
        <taxon>Betaproteobacteria</taxon>
        <taxon>Burkholderiales</taxon>
        <taxon>Sphaerotilaceae</taxon>
        <taxon>Piscinibacter</taxon>
    </lineage>
</organism>
<evidence type="ECO:0000256" key="3">
    <source>
        <dbReference type="ARBA" id="ARBA00022801"/>
    </source>
</evidence>
<gene>
    <name evidence="8" type="ORF">RXV79_21680</name>
</gene>